<comment type="caution">
    <text evidence="3">The sequence shown here is derived from an EMBL/GenBank/DDBJ whole genome shotgun (WGS) entry which is preliminary data.</text>
</comment>
<keyword evidence="4" id="KW-1185">Reference proteome</keyword>
<name>A0A117IA07_MYCCR</name>
<accession>A0A117IA07</accession>
<reference evidence="4" key="1">
    <citation type="journal article" date="2016" name="Genome Announc.">
        <title>Draft Genome Sequences of Five Rapidly Growing Mycobacterium Species, M. thermoresistibile, M. fortuitum subsp. acetamidolyticum, M. canariasense, M. brisbanense, and M. novocastrense.</title>
        <authorList>
            <person name="Katahira K."/>
            <person name="Ogura Y."/>
            <person name="Gotoh Y."/>
            <person name="Hayashi T."/>
        </authorList>
    </citation>
    <scope>NUCLEOTIDE SEQUENCE [LARGE SCALE GENOMIC DNA]</scope>
    <source>
        <strain evidence="4">JCM15298</strain>
    </source>
</reference>
<dbReference type="EMBL" id="BCSY01000042">
    <property type="protein sequence ID" value="GAS95642.1"/>
    <property type="molecule type" value="Genomic_DNA"/>
</dbReference>
<evidence type="ECO:0000313" key="4">
    <source>
        <dbReference type="Proteomes" id="UP000069443"/>
    </source>
</evidence>
<dbReference type="STRING" id="228230.RMCC_2608"/>
<keyword evidence="2" id="KW-0812">Transmembrane</keyword>
<dbReference type="AlphaFoldDB" id="A0A117IA07"/>
<gene>
    <name evidence="3" type="ORF">RMCC_2608</name>
</gene>
<feature type="region of interest" description="Disordered" evidence="1">
    <location>
        <begin position="1"/>
        <end position="33"/>
    </location>
</feature>
<proteinExistence type="predicted"/>
<keyword evidence="2" id="KW-1133">Transmembrane helix</keyword>
<feature type="transmembrane region" description="Helical" evidence="2">
    <location>
        <begin position="74"/>
        <end position="95"/>
    </location>
</feature>
<protein>
    <submittedName>
        <fullName evidence="3">Uncharacterized protein</fullName>
    </submittedName>
</protein>
<keyword evidence="2" id="KW-0472">Membrane</keyword>
<evidence type="ECO:0000256" key="2">
    <source>
        <dbReference type="SAM" id="Phobius"/>
    </source>
</evidence>
<sequence>MSPTSSPEPPPGADDPSIAVTVTPPPSGAGHGTATITIPQETWDKLLPPDGKPRCPTEGIGRFFCEHGETLSHVAGAVSSIVTAVAVIMGGLWAYHRYVRGRIYNPRSAVVVKAQWHLLDSVGHVLQLRVGVTNIGASKLELVPDETGVEIDFPAAAQSTAEHRTSDEWWADVRWDAVKKLEGQDQPRAFTILTNHAFIEPNEQVFDDLLLNLGRKPTIVRVRAQLCWKGSRFPCQNRWLYDYVDQIIPPGTAIYEGDNTLEAGSGGSRDG</sequence>
<evidence type="ECO:0000313" key="3">
    <source>
        <dbReference type="EMBL" id="GAS95642.1"/>
    </source>
</evidence>
<feature type="compositionally biased region" description="Pro residues" evidence="1">
    <location>
        <begin position="1"/>
        <end position="13"/>
    </location>
</feature>
<reference evidence="4" key="2">
    <citation type="submission" date="2016-02" db="EMBL/GenBank/DDBJ databases">
        <title>Draft genome sequence of five rapidly growing Mycobacterium species.</title>
        <authorList>
            <person name="Katahira K."/>
            <person name="Gotou Y."/>
            <person name="Iida K."/>
            <person name="Ogura Y."/>
            <person name="Hayashi T."/>
        </authorList>
    </citation>
    <scope>NUCLEOTIDE SEQUENCE [LARGE SCALE GENOMIC DNA]</scope>
    <source>
        <strain evidence="4">JCM15298</strain>
    </source>
</reference>
<evidence type="ECO:0000256" key="1">
    <source>
        <dbReference type="SAM" id="MobiDB-lite"/>
    </source>
</evidence>
<dbReference type="Proteomes" id="UP000069443">
    <property type="component" value="Unassembled WGS sequence"/>
</dbReference>
<organism evidence="3 4">
    <name type="scientific">Mycolicibacterium canariasense</name>
    <name type="common">Mycobacterium canariasense</name>
    <dbReference type="NCBI Taxonomy" id="228230"/>
    <lineage>
        <taxon>Bacteria</taxon>
        <taxon>Bacillati</taxon>
        <taxon>Actinomycetota</taxon>
        <taxon>Actinomycetes</taxon>
        <taxon>Mycobacteriales</taxon>
        <taxon>Mycobacteriaceae</taxon>
        <taxon>Mycolicibacterium</taxon>
    </lineage>
</organism>